<dbReference type="InterPro" id="IPR029058">
    <property type="entry name" value="AB_hydrolase_fold"/>
</dbReference>
<dbReference type="GO" id="GO:0006637">
    <property type="term" value="P:acyl-CoA metabolic process"/>
    <property type="evidence" value="ECO:0007669"/>
    <property type="project" value="TreeGrafter"/>
</dbReference>
<organism evidence="2 3">
    <name type="scientific">Thiospirochaeta perfilievii</name>
    <dbReference type="NCBI Taxonomy" id="252967"/>
    <lineage>
        <taxon>Bacteria</taxon>
        <taxon>Pseudomonadati</taxon>
        <taxon>Spirochaetota</taxon>
        <taxon>Spirochaetia</taxon>
        <taxon>Spirochaetales</taxon>
        <taxon>Spirochaetaceae</taxon>
        <taxon>Thiospirochaeta</taxon>
    </lineage>
</organism>
<evidence type="ECO:0000313" key="2">
    <source>
        <dbReference type="EMBL" id="QEN04482.1"/>
    </source>
</evidence>
<dbReference type="Gene3D" id="3.40.50.1820">
    <property type="entry name" value="alpha/beta hydrolase"/>
    <property type="match status" value="1"/>
</dbReference>
<dbReference type="InterPro" id="IPR014940">
    <property type="entry name" value="BAAT_C"/>
</dbReference>
<accession>A0A5C1QE49</accession>
<sequence>MLYLKKIFSVIITLILFSCSKSSNMDKIIVDSQFYEPVGEVKNVAIIFLGGSGGNMPIYNYDNFTSNGYSSLSLGYFGTKNTPDKLEMIPLEYFRKAIDEFKENPYVKGKKIVLIGTSKGGELALLLGSTFNDISGVVANVPSSVVFQGINYDSFFPKSSWSYKGKPIPFVPYAKVDVSKIINNHYLDLFNLSLENKEAVIKATIKVEEINGPILLLSGDDDIMWPSSKMCEDIMNRLKNNNFKYKYDHYLYKNAGHLFYYGNPKYYGGTIYGNFKANEDANIIVMDFLEDLSNN</sequence>
<dbReference type="GO" id="GO:0047617">
    <property type="term" value="F:fatty acyl-CoA hydrolase activity"/>
    <property type="evidence" value="ECO:0007669"/>
    <property type="project" value="TreeGrafter"/>
</dbReference>
<name>A0A5C1QE49_9SPIO</name>
<dbReference type="SUPFAM" id="SSF53474">
    <property type="entry name" value="alpha/beta-Hydrolases"/>
    <property type="match status" value="1"/>
</dbReference>
<dbReference type="Proteomes" id="UP000323824">
    <property type="component" value="Chromosome"/>
</dbReference>
<dbReference type="PROSITE" id="PS51257">
    <property type="entry name" value="PROKAR_LIPOPROTEIN"/>
    <property type="match status" value="1"/>
</dbReference>
<gene>
    <name evidence="2" type="ORF">EW093_07135</name>
</gene>
<dbReference type="EMBL" id="CP035807">
    <property type="protein sequence ID" value="QEN04482.1"/>
    <property type="molecule type" value="Genomic_DNA"/>
</dbReference>
<protein>
    <recommendedName>
        <fullName evidence="1">BAAT/Acyl-CoA thioester hydrolase C-terminal domain-containing protein</fullName>
    </recommendedName>
</protein>
<dbReference type="PANTHER" id="PTHR10824:SF4">
    <property type="entry name" value="ACYL-COENZYME A THIOESTERASE 1-LIKE"/>
    <property type="match status" value="1"/>
</dbReference>
<dbReference type="AlphaFoldDB" id="A0A5C1QE49"/>
<reference evidence="2 3" key="2">
    <citation type="submission" date="2019-09" db="EMBL/GenBank/DDBJ databases">
        <title>Complete Genome Sequence and Methylome Analysis of free living Spirochaetas.</title>
        <authorList>
            <person name="Leshcheva N."/>
            <person name="Mikheeva N."/>
        </authorList>
    </citation>
    <scope>NUCLEOTIDE SEQUENCE [LARGE SCALE GENOMIC DNA]</scope>
    <source>
        <strain evidence="2 3">P</strain>
    </source>
</reference>
<reference evidence="2 3" key="1">
    <citation type="submission" date="2019-02" db="EMBL/GenBank/DDBJ databases">
        <authorList>
            <person name="Fomenkov A."/>
            <person name="Dubinina G."/>
            <person name="Grabovich M."/>
            <person name="Vincze T."/>
            <person name="Roberts R.J."/>
        </authorList>
    </citation>
    <scope>NUCLEOTIDE SEQUENCE [LARGE SCALE GENOMIC DNA]</scope>
    <source>
        <strain evidence="2 3">P</strain>
    </source>
</reference>
<feature type="domain" description="BAAT/Acyl-CoA thioester hydrolase C-terminal" evidence="1">
    <location>
        <begin position="89"/>
        <end position="260"/>
    </location>
</feature>
<dbReference type="GO" id="GO:0006631">
    <property type="term" value="P:fatty acid metabolic process"/>
    <property type="evidence" value="ECO:0007669"/>
    <property type="project" value="TreeGrafter"/>
</dbReference>
<dbReference type="Pfam" id="PF08840">
    <property type="entry name" value="BAAT_C"/>
    <property type="match status" value="1"/>
</dbReference>
<proteinExistence type="predicted"/>
<keyword evidence="3" id="KW-1185">Reference proteome</keyword>
<dbReference type="KEGG" id="sper:EW093_07135"/>
<evidence type="ECO:0000259" key="1">
    <source>
        <dbReference type="Pfam" id="PF08840"/>
    </source>
</evidence>
<dbReference type="PANTHER" id="PTHR10824">
    <property type="entry name" value="ACYL-COENZYME A THIOESTERASE-RELATED"/>
    <property type="match status" value="1"/>
</dbReference>
<evidence type="ECO:0000313" key="3">
    <source>
        <dbReference type="Proteomes" id="UP000323824"/>
    </source>
</evidence>
<dbReference type="OrthoDB" id="8922993at2"/>